<dbReference type="Pfam" id="PF12862">
    <property type="entry name" value="ANAPC5"/>
    <property type="match status" value="2"/>
</dbReference>
<protein>
    <submittedName>
        <fullName evidence="4">TPR-like protein</fullName>
    </submittedName>
</protein>
<dbReference type="Proteomes" id="UP000076532">
    <property type="component" value="Unassembled WGS sequence"/>
</dbReference>
<evidence type="ECO:0000259" key="3">
    <source>
        <dbReference type="Pfam" id="PF24883"/>
    </source>
</evidence>
<feature type="domain" description="Anaphase-promoting complex subunit 5" evidence="2">
    <location>
        <begin position="1230"/>
        <end position="1257"/>
    </location>
</feature>
<dbReference type="InterPro" id="IPR056884">
    <property type="entry name" value="NPHP3-like_N"/>
</dbReference>
<dbReference type="SMART" id="SM00028">
    <property type="entry name" value="TPR"/>
    <property type="match status" value="10"/>
</dbReference>
<organism evidence="4 5">
    <name type="scientific">Athelia psychrophila</name>
    <dbReference type="NCBI Taxonomy" id="1759441"/>
    <lineage>
        <taxon>Eukaryota</taxon>
        <taxon>Fungi</taxon>
        <taxon>Dikarya</taxon>
        <taxon>Basidiomycota</taxon>
        <taxon>Agaricomycotina</taxon>
        <taxon>Agaricomycetes</taxon>
        <taxon>Agaricomycetidae</taxon>
        <taxon>Atheliales</taxon>
        <taxon>Atheliaceae</taxon>
        <taxon>Athelia</taxon>
    </lineage>
</organism>
<dbReference type="Pfam" id="PF13181">
    <property type="entry name" value="TPR_8"/>
    <property type="match status" value="1"/>
</dbReference>
<dbReference type="Pfam" id="PF13374">
    <property type="entry name" value="TPR_10"/>
    <property type="match status" value="3"/>
</dbReference>
<evidence type="ECO:0000313" key="4">
    <source>
        <dbReference type="EMBL" id="KZP07515.1"/>
    </source>
</evidence>
<evidence type="ECO:0000313" key="5">
    <source>
        <dbReference type="Proteomes" id="UP000076532"/>
    </source>
</evidence>
<gene>
    <name evidence="4" type="ORF">FIBSPDRAFT_939467</name>
</gene>
<feature type="domain" description="Anaphase-promoting complex subunit 5" evidence="2">
    <location>
        <begin position="1352"/>
        <end position="1378"/>
    </location>
</feature>
<dbReference type="EMBL" id="KV417748">
    <property type="protein sequence ID" value="KZP07515.1"/>
    <property type="molecule type" value="Genomic_DNA"/>
</dbReference>
<dbReference type="InterPro" id="IPR019734">
    <property type="entry name" value="TPR_rpt"/>
</dbReference>
<sequence length="1473" mass="162923">MISITSLELQVIGDLIKQSQPCMRADHFFVFYVNGKEVCTSQRKTREPPPRWKEQKRFRFDFSSTIRIVIFRQSLLAKRFPVKKYIVAEFNGKGVDLLDNSTEHEMRAESGDSVASCISVGLDYSSQPHAEFMKAVDEDMSRIGVPGSDAAQTTMSIAGQLGTVLQKIVPIVDQFAGSHPVLNAAWTVLSAAYKVMQTQIAEDGAVRDLLESLREMAGVAGACPTLPEVGGTIDVVDEIGRTTLEAALLIHEYAGPSVRGKTSIFARTAKHSWTEMSSRVAQCQKQCKDLIAMFDRRLHLDTNLRVKGLQDTQTKIVLDKLAYAEGASWDPAMACLPGTRATILSIIHPWACSLDGQNSLHKDGRLASSFFFNGNVASRNTSQLLVTTIARDIAMIHPAIAADIRMTLEEDPSLASASLSRQFEAFISGPLRRHPIERSFVIVIDALDEIIHEGSAMELLTILRDETFKLPPQLRILITSRPTRDIIDYLSKKSHIVSHVIDIASVESGLDIEAYIGHQLRDEILHKRMGSPHSTKVLIRDLTNLAEGLFIWIVTVFRYLRNADNPEGKLRALLSKTATPGRLDPSKIMDALYTVILEICGDWQDPEFCEGYRMLMGAIMSAKRPLSLAALRALHGGTLMLSPGSLPQRFGSVLVGLDDDDEPVHVLHLSFHEFITDHTPTSSKFHIAEKEHSGRLAELCLQTMVREIAAGPIRGTGYLLKKHDDEPGIPKVFGVSEQLLYCCEYWSDHVSDVDEPDAAIAKAVQGFLLRHNIMWIEIVSSMSVFRGSLAVWRWLQVRAPKFKDQSDESQASILLSLSRRFKYAGRLEEALLASQDTVDLGRALVAEQPAAFNSHLASFLNELSMHLSALGLHDEALAANEEALDLYRALAAERPAVFNVDLARSLSNLSMYLSALGRHEEAVTETKEALHLYRALATERPAVFNADLARSLSNLSMYLSALGRHEEAAAETREALDLYRALAAERPVVFDGDLAWSLGNLSMYLSALGWHEEAVAETKEALHLYRALAAGRPVVFNPDLARSLSNLSAYLPALGRHEEAVAVIKEALDLYRALAAERPAVFNVELARSLFNLSMYLSALGRHEEAVAETKEAVYLYRVLAAERPAVFNADLARCLSNLSMYLSALGWHEEALAETKGALDLFRVLAVERPATFNTNLTGSLNTLSCHLLDLNRHEEALVAITEALYIYRNLAEERTSAFNFDLACYLDTLSTCLSHLGRGEEALAAMQEAVDLCRALGTDSERPAALGWHEEALAETKGALDLFRVLAVERPATFNTNLTGSLNTLSCHLLDLNRHEEALVAITEALYIYRTLAEERTSAFNFDLACYLDTLSTCLSHLGRGEEALAAVQEAVDLCRALGPDSERPAGFNQSLYLFLINLSARLSYLCRWKDGLTAIHEAADFRRALAAEPPAVPDVELAKSVEQYSTFLLKAGHKEEARLILLELSELKML</sequence>
<feature type="domain" description="Nephrocystin 3-like N-terminal" evidence="3">
    <location>
        <begin position="359"/>
        <end position="481"/>
    </location>
</feature>
<dbReference type="InterPro" id="IPR027417">
    <property type="entry name" value="P-loop_NTPase"/>
</dbReference>
<accession>A0A167XSC7</accession>
<keyword evidence="5" id="KW-1185">Reference proteome</keyword>
<reference evidence="4 5" key="1">
    <citation type="journal article" date="2016" name="Mol. Biol. Evol.">
        <title>Comparative Genomics of Early-Diverging Mushroom-Forming Fungi Provides Insights into the Origins of Lignocellulose Decay Capabilities.</title>
        <authorList>
            <person name="Nagy L.G."/>
            <person name="Riley R."/>
            <person name="Tritt A."/>
            <person name="Adam C."/>
            <person name="Daum C."/>
            <person name="Floudas D."/>
            <person name="Sun H."/>
            <person name="Yadav J.S."/>
            <person name="Pangilinan J."/>
            <person name="Larsson K.H."/>
            <person name="Matsuura K."/>
            <person name="Barry K."/>
            <person name="Labutti K."/>
            <person name="Kuo R."/>
            <person name="Ohm R.A."/>
            <person name="Bhattacharya S.S."/>
            <person name="Shirouzu T."/>
            <person name="Yoshinaga Y."/>
            <person name="Martin F.M."/>
            <person name="Grigoriev I.V."/>
            <person name="Hibbett D.S."/>
        </authorList>
    </citation>
    <scope>NUCLEOTIDE SEQUENCE [LARGE SCALE GENOMIC DNA]</scope>
    <source>
        <strain evidence="4 5">CBS 109695</strain>
    </source>
</reference>
<evidence type="ECO:0000259" key="2">
    <source>
        <dbReference type="Pfam" id="PF12862"/>
    </source>
</evidence>
<dbReference type="OrthoDB" id="3038309at2759"/>
<dbReference type="InterPro" id="IPR026000">
    <property type="entry name" value="Apc5_dom"/>
</dbReference>
<dbReference type="PANTHER" id="PTHR19959:SF119">
    <property type="entry name" value="FUNGAL LIPASE-LIKE DOMAIN-CONTAINING PROTEIN"/>
    <property type="match status" value="1"/>
</dbReference>
<dbReference type="InterPro" id="IPR011990">
    <property type="entry name" value="TPR-like_helical_dom_sf"/>
</dbReference>
<dbReference type="SUPFAM" id="SSF48452">
    <property type="entry name" value="TPR-like"/>
    <property type="match status" value="5"/>
</dbReference>
<dbReference type="Pfam" id="PF24883">
    <property type="entry name" value="NPHP3_N"/>
    <property type="match status" value="1"/>
</dbReference>
<proteinExistence type="predicted"/>
<keyword evidence="1" id="KW-0677">Repeat</keyword>
<dbReference type="STRING" id="436010.A0A167XSC7"/>
<name>A0A167XSC7_9AGAM</name>
<dbReference type="Gene3D" id="1.25.40.10">
    <property type="entry name" value="Tetratricopeptide repeat domain"/>
    <property type="match status" value="4"/>
</dbReference>
<dbReference type="PANTHER" id="PTHR19959">
    <property type="entry name" value="KINESIN LIGHT CHAIN"/>
    <property type="match status" value="1"/>
</dbReference>
<dbReference type="SUPFAM" id="SSF52540">
    <property type="entry name" value="P-loop containing nucleoside triphosphate hydrolases"/>
    <property type="match status" value="1"/>
</dbReference>
<evidence type="ECO:0000256" key="1">
    <source>
        <dbReference type="ARBA" id="ARBA00022737"/>
    </source>
</evidence>